<gene>
    <name evidence="1" type="ORF">S01H1_10378</name>
</gene>
<name>X0RR01_9ZZZZ</name>
<organism evidence="1">
    <name type="scientific">marine sediment metagenome</name>
    <dbReference type="NCBI Taxonomy" id="412755"/>
    <lineage>
        <taxon>unclassified sequences</taxon>
        <taxon>metagenomes</taxon>
        <taxon>ecological metagenomes</taxon>
    </lineage>
</organism>
<dbReference type="AlphaFoldDB" id="X0RR01"/>
<dbReference type="GO" id="GO:0004592">
    <property type="term" value="F:pantoate-beta-alanine ligase activity"/>
    <property type="evidence" value="ECO:0007669"/>
    <property type="project" value="InterPro"/>
</dbReference>
<protein>
    <recommendedName>
        <fullName evidence="2">Pantoate--beta-alanine ligase</fullName>
    </recommendedName>
</protein>
<proteinExistence type="predicted"/>
<evidence type="ECO:0000313" key="1">
    <source>
        <dbReference type="EMBL" id="GAF71213.1"/>
    </source>
</evidence>
<accession>X0RR01</accession>
<sequence>KKQPLAAIDYVSIADTETLDELDTISPPALVSLAVNIGKTRLIDNVVLEKAE</sequence>
<comment type="caution">
    <text evidence="1">The sequence shown here is derived from an EMBL/GenBank/DDBJ whole genome shotgun (WGS) entry which is preliminary data.</text>
</comment>
<dbReference type="GO" id="GO:0015940">
    <property type="term" value="P:pantothenate biosynthetic process"/>
    <property type="evidence" value="ECO:0007669"/>
    <property type="project" value="InterPro"/>
</dbReference>
<dbReference type="Gene3D" id="3.30.1300.10">
    <property type="entry name" value="Pantoate-beta-alanine ligase, C-terminal domain"/>
    <property type="match status" value="1"/>
</dbReference>
<dbReference type="InterPro" id="IPR003721">
    <property type="entry name" value="Pantoate_ligase"/>
</dbReference>
<dbReference type="EMBL" id="BARS01005298">
    <property type="protein sequence ID" value="GAF71213.1"/>
    <property type="molecule type" value="Genomic_DNA"/>
</dbReference>
<dbReference type="InterPro" id="IPR042176">
    <property type="entry name" value="Pantoate_ligase_C"/>
</dbReference>
<feature type="non-terminal residue" evidence="1">
    <location>
        <position position="1"/>
    </location>
</feature>
<evidence type="ECO:0008006" key="2">
    <source>
        <dbReference type="Google" id="ProtNLM"/>
    </source>
</evidence>
<dbReference type="Pfam" id="PF02569">
    <property type="entry name" value="Pantoate_ligase"/>
    <property type="match status" value="1"/>
</dbReference>
<reference evidence="1" key="1">
    <citation type="journal article" date="2014" name="Front. Microbiol.">
        <title>High frequency of phylogenetically diverse reductive dehalogenase-homologous genes in deep subseafloor sedimentary metagenomes.</title>
        <authorList>
            <person name="Kawai M."/>
            <person name="Futagami T."/>
            <person name="Toyoda A."/>
            <person name="Takaki Y."/>
            <person name="Nishi S."/>
            <person name="Hori S."/>
            <person name="Arai W."/>
            <person name="Tsubouchi T."/>
            <person name="Morono Y."/>
            <person name="Uchiyama I."/>
            <person name="Ito T."/>
            <person name="Fujiyama A."/>
            <person name="Inagaki F."/>
            <person name="Takami H."/>
        </authorList>
    </citation>
    <scope>NUCLEOTIDE SEQUENCE</scope>
    <source>
        <strain evidence="1">Expedition CK06-06</strain>
    </source>
</reference>
<dbReference type="SUPFAM" id="SSF52374">
    <property type="entry name" value="Nucleotidylyl transferase"/>
    <property type="match status" value="1"/>
</dbReference>